<dbReference type="GO" id="GO:0015293">
    <property type="term" value="F:symporter activity"/>
    <property type="evidence" value="ECO:0007669"/>
    <property type="project" value="UniProtKB-KW"/>
</dbReference>
<dbReference type="InterPro" id="IPR001991">
    <property type="entry name" value="Na-dicarboxylate_symporter"/>
</dbReference>
<keyword evidence="3" id="KW-1003">Cell membrane</keyword>
<keyword evidence="6 7" id="KW-0472">Membrane</keyword>
<dbReference type="OrthoDB" id="9768885at2"/>
<dbReference type="PRINTS" id="PR00173">
    <property type="entry name" value="EDTRNSPORT"/>
</dbReference>
<evidence type="ECO:0000256" key="1">
    <source>
        <dbReference type="ARBA" id="ARBA00004651"/>
    </source>
</evidence>
<evidence type="ECO:0000256" key="6">
    <source>
        <dbReference type="ARBA" id="ARBA00023136"/>
    </source>
</evidence>
<keyword evidence="9" id="KW-1185">Reference proteome</keyword>
<dbReference type="Gene3D" id="1.10.3860.10">
    <property type="entry name" value="Sodium:dicarboxylate symporter"/>
    <property type="match status" value="1"/>
</dbReference>
<feature type="transmembrane region" description="Helical" evidence="7">
    <location>
        <begin position="321"/>
        <end position="342"/>
    </location>
</feature>
<feature type="transmembrane region" description="Helical" evidence="7">
    <location>
        <begin position="181"/>
        <end position="198"/>
    </location>
</feature>
<feature type="transmembrane region" description="Helical" evidence="7">
    <location>
        <begin position="41"/>
        <end position="62"/>
    </location>
</feature>
<dbReference type="PANTHER" id="PTHR42865">
    <property type="entry name" value="PROTON/GLUTAMATE-ASPARTATE SYMPORTER"/>
    <property type="match status" value="1"/>
</dbReference>
<reference evidence="8 9" key="1">
    <citation type="submission" date="2019-07" db="EMBL/GenBank/DDBJ databases">
        <title>Whole genome shotgun sequence of Oceanobacillus sojae NBRC 105379.</title>
        <authorList>
            <person name="Hosoyama A."/>
            <person name="Uohara A."/>
            <person name="Ohji S."/>
            <person name="Ichikawa N."/>
        </authorList>
    </citation>
    <scope>NUCLEOTIDE SEQUENCE [LARGE SCALE GENOMIC DNA]</scope>
    <source>
        <strain evidence="8 9">NBRC 105379</strain>
    </source>
</reference>
<organism evidence="8 9">
    <name type="scientific">Oceanobacillus sojae</name>
    <dbReference type="NCBI Taxonomy" id="582851"/>
    <lineage>
        <taxon>Bacteria</taxon>
        <taxon>Bacillati</taxon>
        <taxon>Bacillota</taxon>
        <taxon>Bacilli</taxon>
        <taxon>Bacillales</taxon>
        <taxon>Bacillaceae</taxon>
        <taxon>Oceanobacillus</taxon>
    </lineage>
</organism>
<keyword evidence="2" id="KW-0813">Transport</keyword>
<dbReference type="AlphaFoldDB" id="A0A511ZKX1"/>
<dbReference type="STRING" id="582851.GCA_900162665_00168"/>
<dbReference type="GO" id="GO:0005886">
    <property type="term" value="C:plasma membrane"/>
    <property type="evidence" value="ECO:0007669"/>
    <property type="project" value="UniProtKB-SubCell"/>
</dbReference>
<evidence type="ECO:0000256" key="4">
    <source>
        <dbReference type="ARBA" id="ARBA00022692"/>
    </source>
</evidence>
<keyword evidence="4 7" id="KW-0812">Transmembrane</keyword>
<dbReference type="InterPro" id="IPR036458">
    <property type="entry name" value="Na:dicarbo_symporter_sf"/>
</dbReference>
<feature type="transmembrane region" description="Helical" evidence="7">
    <location>
        <begin position="12"/>
        <end position="29"/>
    </location>
</feature>
<name>A0A511ZKX1_9BACI</name>
<evidence type="ECO:0000256" key="5">
    <source>
        <dbReference type="ARBA" id="ARBA00022989"/>
    </source>
</evidence>
<dbReference type="GO" id="GO:0006835">
    <property type="term" value="P:dicarboxylic acid transport"/>
    <property type="evidence" value="ECO:0007669"/>
    <property type="project" value="TreeGrafter"/>
</dbReference>
<protein>
    <submittedName>
        <fullName evidence="8">Sodium:proton antiporter</fullName>
    </submittedName>
</protein>
<feature type="transmembrane region" description="Helical" evidence="7">
    <location>
        <begin position="74"/>
        <end position="100"/>
    </location>
</feature>
<proteinExistence type="predicted"/>
<dbReference type="SUPFAM" id="SSF118215">
    <property type="entry name" value="Proton glutamate symport protein"/>
    <property type="match status" value="1"/>
</dbReference>
<evidence type="ECO:0000313" key="8">
    <source>
        <dbReference type="EMBL" id="GEN88069.1"/>
    </source>
</evidence>
<evidence type="ECO:0000256" key="3">
    <source>
        <dbReference type="ARBA" id="ARBA00022475"/>
    </source>
</evidence>
<dbReference type="Proteomes" id="UP000321558">
    <property type="component" value="Unassembled WGS sequence"/>
</dbReference>
<gene>
    <name evidence="8" type="primary">gltT</name>
    <name evidence="8" type="ORF">OSO01_28080</name>
</gene>
<feature type="transmembrane region" description="Helical" evidence="7">
    <location>
        <begin position="218"/>
        <end position="237"/>
    </location>
</feature>
<feature type="transmembrane region" description="Helical" evidence="7">
    <location>
        <begin position="143"/>
        <end position="161"/>
    </location>
</feature>
<keyword evidence="5 7" id="KW-1133">Transmembrane helix</keyword>
<feature type="transmembrane region" description="Helical" evidence="7">
    <location>
        <begin position="354"/>
        <end position="374"/>
    </location>
</feature>
<dbReference type="RefSeq" id="WP_147211008.1">
    <property type="nucleotide sequence ID" value="NZ_BJYM01000011.1"/>
</dbReference>
<dbReference type="Pfam" id="PF00375">
    <property type="entry name" value="SDF"/>
    <property type="match status" value="1"/>
</dbReference>
<evidence type="ECO:0000256" key="7">
    <source>
        <dbReference type="SAM" id="Phobius"/>
    </source>
</evidence>
<dbReference type="EMBL" id="BJYM01000011">
    <property type="protein sequence ID" value="GEN88069.1"/>
    <property type="molecule type" value="Genomic_DNA"/>
</dbReference>
<evidence type="ECO:0000256" key="2">
    <source>
        <dbReference type="ARBA" id="ARBA00022448"/>
    </source>
</evidence>
<comment type="subcellular location">
    <subcellularLocation>
        <location evidence="1">Cell membrane</location>
        <topology evidence="1">Multi-pass membrane protein</topology>
    </subcellularLocation>
</comment>
<comment type="caution">
    <text evidence="8">The sequence shown here is derived from an EMBL/GenBank/DDBJ whole genome shotgun (WGS) entry which is preliminary data.</text>
</comment>
<sequence>MLEKLKAYRFPLILLASIIVGAIIGLIFGEDATVIKPFGDLFINLLFMIVIPLVFFSISSAIASMDSMKRLGKIMGSMITVFIITGVIAAVFMLVAVVIFEPGSGVDIPLSAPDNVEEQSLADQLVNTFTVPDFVELFSRDNMMALIVMSILIGVATGLTGEKGRPLARFLTSASDVFMKLIQLIMYYAPIGLGAYFASLVGEFGTALIGDYAKAVIIYYPVAILYFAIGFTLYAFIAGGRKGISRFWKNILGPAATSLGTGSSVATIPVNLQAAERIGVPKDIRETIMPLGATIHMDGSCLSAMLKIAFIFGVFNKDFTGIDTFLTAIGICLLSGIVMSGIPGGGFTGELMIITLYGFPIEALPIITAIGVVVDPPATMVNSTGDTVSSMVVARHIEGKDWMEKADAAGT</sequence>
<accession>A0A511ZKX1</accession>
<evidence type="ECO:0000313" key="9">
    <source>
        <dbReference type="Proteomes" id="UP000321558"/>
    </source>
</evidence>
<dbReference type="PANTHER" id="PTHR42865:SF7">
    <property type="entry name" value="PROTON_GLUTAMATE-ASPARTATE SYMPORTER"/>
    <property type="match status" value="1"/>
</dbReference>